<dbReference type="GO" id="GO:0000155">
    <property type="term" value="F:phosphorelay sensor kinase activity"/>
    <property type="evidence" value="ECO:0007669"/>
    <property type="project" value="InterPro"/>
</dbReference>
<protein>
    <recommendedName>
        <fullName evidence="2">histidine kinase</fullName>
        <ecNumber evidence="2">2.7.13.3</ecNumber>
    </recommendedName>
</protein>
<dbReference type="Gene3D" id="3.30.565.10">
    <property type="entry name" value="Histidine kinase-like ATPase, C-terminal domain"/>
    <property type="match status" value="1"/>
</dbReference>
<evidence type="ECO:0000259" key="9">
    <source>
        <dbReference type="PROSITE" id="PS50109"/>
    </source>
</evidence>
<evidence type="ECO:0000256" key="2">
    <source>
        <dbReference type="ARBA" id="ARBA00012438"/>
    </source>
</evidence>
<organism evidence="10 11">
    <name type="scientific">Povalibacter uvarum</name>
    <dbReference type="NCBI Taxonomy" id="732238"/>
    <lineage>
        <taxon>Bacteria</taxon>
        <taxon>Pseudomonadati</taxon>
        <taxon>Pseudomonadota</taxon>
        <taxon>Gammaproteobacteria</taxon>
        <taxon>Steroidobacterales</taxon>
        <taxon>Steroidobacteraceae</taxon>
        <taxon>Povalibacter</taxon>
    </lineage>
</organism>
<dbReference type="InterPro" id="IPR003661">
    <property type="entry name" value="HisK_dim/P_dom"/>
</dbReference>
<dbReference type="CDD" id="cd00082">
    <property type="entry name" value="HisKA"/>
    <property type="match status" value="1"/>
</dbReference>
<comment type="caution">
    <text evidence="10">The sequence shown here is derived from an EMBL/GenBank/DDBJ whole genome shotgun (WGS) entry which is preliminary data.</text>
</comment>
<evidence type="ECO:0000313" key="11">
    <source>
        <dbReference type="Proteomes" id="UP000588068"/>
    </source>
</evidence>
<dbReference type="PANTHER" id="PTHR43065">
    <property type="entry name" value="SENSOR HISTIDINE KINASE"/>
    <property type="match status" value="1"/>
</dbReference>
<dbReference type="InterPro" id="IPR036890">
    <property type="entry name" value="HATPase_C_sf"/>
</dbReference>
<dbReference type="InterPro" id="IPR036097">
    <property type="entry name" value="HisK_dim/P_sf"/>
</dbReference>
<dbReference type="Proteomes" id="UP000588068">
    <property type="component" value="Unassembled WGS sequence"/>
</dbReference>
<evidence type="ECO:0000313" key="10">
    <source>
        <dbReference type="EMBL" id="MBB6092128.1"/>
    </source>
</evidence>
<keyword evidence="7" id="KW-0067">ATP-binding</keyword>
<dbReference type="PRINTS" id="PR00344">
    <property type="entry name" value="BCTRLSENSOR"/>
</dbReference>
<accession>A0A841HIS6</accession>
<dbReference type="Pfam" id="PF02518">
    <property type="entry name" value="HATPase_c"/>
    <property type="match status" value="1"/>
</dbReference>
<comment type="catalytic activity">
    <reaction evidence="1">
        <text>ATP + protein L-histidine = ADP + protein N-phospho-L-histidine.</text>
        <dbReference type="EC" id="2.7.13.3"/>
    </reaction>
</comment>
<evidence type="ECO:0000256" key="1">
    <source>
        <dbReference type="ARBA" id="ARBA00000085"/>
    </source>
</evidence>
<evidence type="ECO:0000256" key="4">
    <source>
        <dbReference type="ARBA" id="ARBA00022679"/>
    </source>
</evidence>
<dbReference type="EC" id="2.7.13.3" evidence="2"/>
<reference evidence="10 11" key="1">
    <citation type="submission" date="2020-08" db="EMBL/GenBank/DDBJ databases">
        <title>Genomic Encyclopedia of Type Strains, Phase IV (KMG-IV): sequencing the most valuable type-strain genomes for metagenomic binning, comparative biology and taxonomic classification.</title>
        <authorList>
            <person name="Goeker M."/>
        </authorList>
    </citation>
    <scope>NUCLEOTIDE SEQUENCE [LARGE SCALE GENOMIC DNA]</scope>
    <source>
        <strain evidence="10 11">DSM 26723</strain>
    </source>
</reference>
<evidence type="ECO:0000256" key="3">
    <source>
        <dbReference type="ARBA" id="ARBA00022553"/>
    </source>
</evidence>
<dbReference type="SUPFAM" id="SSF55874">
    <property type="entry name" value="ATPase domain of HSP90 chaperone/DNA topoisomerase II/histidine kinase"/>
    <property type="match status" value="1"/>
</dbReference>
<dbReference type="RefSeq" id="WP_184329877.1">
    <property type="nucleotide sequence ID" value="NZ_JACHHZ010000001.1"/>
</dbReference>
<keyword evidence="11" id="KW-1185">Reference proteome</keyword>
<evidence type="ECO:0000256" key="6">
    <source>
        <dbReference type="ARBA" id="ARBA00022777"/>
    </source>
</evidence>
<gene>
    <name evidence="10" type="ORF">HNQ60_000974</name>
</gene>
<dbReference type="InterPro" id="IPR004358">
    <property type="entry name" value="Sig_transdc_His_kin-like_C"/>
</dbReference>
<feature type="domain" description="Histidine kinase" evidence="9">
    <location>
        <begin position="38"/>
        <end position="251"/>
    </location>
</feature>
<dbReference type="AlphaFoldDB" id="A0A841HIS6"/>
<keyword evidence="5" id="KW-0547">Nucleotide-binding</keyword>
<evidence type="ECO:0000256" key="7">
    <source>
        <dbReference type="ARBA" id="ARBA00022840"/>
    </source>
</evidence>
<dbReference type="PROSITE" id="PS50109">
    <property type="entry name" value="HIS_KIN"/>
    <property type="match status" value="1"/>
</dbReference>
<keyword evidence="4" id="KW-0808">Transferase</keyword>
<name>A0A841HIS6_9GAMM</name>
<dbReference type="SMART" id="SM00387">
    <property type="entry name" value="HATPase_c"/>
    <property type="match status" value="1"/>
</dbReference>
<dbReference type="PANTHER" id="PTHR43065:SF10">
    <property type="entry name" value="PEROXIDE STRESS-ACTIVATED HISTIDINE KINASE MAK3"/>
    <property type="match status" value="1"/>
</dbReference>
<dbReference type="EMBL" id="JACHHZ010000001">
    <property type="protein sequence ID" value="MBB6092128.1"/>
    <property type="molecule type" value="Genomic_DNA"/>
</dbReference>
<evidence type="ECO:0000256" key="8">
    <source>
        <dbReference type="ARBA" id="ARBA00023012"/>
    </source>
</evidence>
<keyword evidence="3" id="KW-0597">Phosphoprotein</keyword>
<dbReference type="InterPro" id="IPR005467">
    <property type="entry name" value="His_kinase_dom"/>
</dbReference>
<keyword evidence="6 10" id="KW-0418">Kinase</keyword>
<dbReference type="InterPro" id="IPR003594">
    <property type="entry name" value="HATPase_dom"/>
</dbReference>
<sequence>MTTRQTPAPPSPDDPSARLVEELLQIARLSALEEMASGFAHELNQPIGAITTFAQAGQRMLDRPQPMVQPALEVLRHVSNEALKAGEGIHRIRKLFGPTHTARAESVVADVVNELLPVLQLLAKRYATIVSVEVAQSIPVVTIDPRRIQHVLYTLVQNALEAQGDTADRQVRIELCGDRYSATVSVIDRGSGIPDDVRNHLFRPFFTTKPNGTGLGLASSRAIVEEHDGTIGFDNIAGGGTRFWFRLPATAGAS</sequence>
<evidence type="ECO:0000256" key="5">
    <source>
        <dbReference type="ARBA" id="ARBA00022741"/>
    </source>
</evidence>
<keyword evidence="8" id="KW-0902">Two-component regulatory system</keyword>
<dbReference type="Gene3D" id="1.10.287.130">
    <property type="match status" value="1"/>
</dbReference>
<proteinExistence type="predicted"/>
<dbReference type="GO" id="GO:0005524">
    <property type="term" value="F:ATP binding"/>
    <property type="evidence" value="ECO:0007669"/>
    <property type="project" value="UniProtKB-KW"/>
</dbReference>
<dbReference type="SUPFAM" id="SSF47384">
    <property type="entry name" value="Homodimeric domain of signal transducing histidine kinase"/>
    <property type="match status" value="1"/>
</dbReference>